<organism evidence="2 3">
    <name type="scientific">Cohnella xylanilytica</name>
    <dbReference type="NCBI Taxonomy" id="557555"/>
    <lineage>
        <taxon>Bacteria</taxon>
        <taxon>Bacillati</taxon>
        <taxon>Bacillota</taxon>
        <taxon>Bacilli</taxon>
        <taxon>Bacillales</taxon>
        <taxon>Paenibacillaceae</taxon>
        <taxon>Cohnella</taxon>
    </lineage>
</organism>
<feature type="compositionally biased region" description="Acidic residues" evidence="1">
    <location>
        <begin position="37"/>
        <end position="51"/>
    </location>
</feature>
<protein>
    <submittedName>
        <fullName evidence="2">Uncharacterized protein</fullName>
    </submittedName>
</protein>
<feature type="region of interest" description="Disordered" evidence="1">
    <location>
        <begin position="1"/>
        <end position="51"/>
    </location>
</feature>
<evidence type="ECO:0000313" key="3">
    <source>
        <dbReference type="Proteomes" id="UP000553776"/>
    </source>
</evidence>
<gene>
    <name evidence="2" type="ORF">H7B90_19150</name>
</gene>
<keyword evidence="3" id="KW-1185">Reference proteome</keyword>
<dbReference type="RefSeq" id="WP_185137497.1">
    <property type="nucleotide sequence ID" value="NZ_JACJVR010000074.1"/>
</dbReference>
<dbReference type="AlphaFoldDB" id="A0A841U5D6"/>
<evidence type="ECO:0000256" key="1">
    <source>
        <dbReference type="SAM" id="MobiDB-lite"/>
    </source>
</evidence>
<proteinExistence type="predicted"/>
<feature type="compositionally biased region" description="Basic and acidic residues" evidence="1">
    <location>
        <begin position="1"/>
        <end position="14"/>
    </location>
</feature>
<name>A0A841U5D6_9BACL</name>
<comment type="caution">
    <text evidence="2">The sequence shown here is derived from an EMBL/GenBank/DDBJ whole genome shotgun (WGS) entry which is preliminary data.</text>
</comment>
<reference evidence="2 3" key="1">
    <citation type="submission" date="2020-08" db="EMBL/GenBank/DDBJ databases">
        <title>Cohnella phylogeny.</title>
        <authorList>
            <person name="Dunlap C."/>
        </authorList>
    </citation>
    <scope>NUCLEOTIDE SEQUENCE [LARGE SCALE GENOMIC DNA]</scope>
    <source>
        <strain evidence="2 3">DSM 25239</strain>
    </source>
</reference>
<dbReference type="Proteomes" id="UP000553776">
    <property type="component" value="Unassembled WGS sequence"/>
</dbReference>
<dbReference type="EMBL" id="JACJVR010000074">
    <property type="protein sequence ID" value="MBB6693513.1"/>
    <property type="molecule type" value="Genomic_DNA"/>
</dbReference>
<sequence>MDEPRNEKQERNEYRPNPMNYDYVWGSDQDQYMREEASEEDAAEAEQEQES</sequence>
<evidence type="ECO:0000313" key="2">
    <source>
        <dbReference type="EMBL" id="MBB6693513.1"/>
    </source>
</evidence>
<accession>A0A841U5D6</accession>